<dbReference type="Proteomes" id="UP000299102">
    <property type="component" value="Unassembled WGS sequence"/>
</dbReference>
<sequence length="409" mass="46087">MTEVGETASRVESLIREAVDFEKLCNCDLDTAQKVIDDGTAQNSAALNRPFHQKTSACVAAMLKWDALSWLLIKNCTKKVADAEACAQKNFEMKRPIVCEQCNAQVQRSPTLPSSPPRSYFTPLRRFTATEFREELMQDPLSSVDHIESKCEELRRTSDLLLEKINKRNMLLAKARELMDRIDKANEWCAIGVELLAGEGGLAAVERLLEEAREFGLKSPEEFKEMLMTSATQETRALVGQVVQRVEDVWLMVSLKRVSLQRAAAKPARPVQSVPPQSAAPPPTPQPQPALNCRSTTEAGVELIHQIFDTWEDSRDTIGVFCDLSKAFDCVYHDTLFRKLHHYGVTDRSLELLESYLSDRIQRVDFNVYRVSGHFLRQSKSSTLRDPRESRGGRLIGGQLANRSGPDEY</sequence>
<evidence type="ECO:0000259" key="3">
    <source>
        <dbReference type="Pfam" id="PF23289"/>
    </source>
</evidence>
<dbReference type="PANTHER" id="PTHR22826:SF211">
    <property type="entry name" value="LD43457P"/>
    <property type="match status" value="1"/>
</dbReference>
<name>A0A4C1W2B0_EUMVA</name>
<comment type="caution">
    <text evidence="4">The sequence shown here is derived from an EMBL/GenBank/DDBJ whole genome shotgun (WGS) entry which is preliminary data.</text>
</comment>
<feature type="domain" description="Guanine nucleotide exchange factor DBS-like spectrin-like" evidence="3">
    <location>
        <begin position="201"/>
        <end position="263"/>
    </location>
</feature>
<feature type="compositionally biased region" description="Pro residues" evidence="2">
    <location>
        <begin position="278"/>
        <end position="288"/>
    </location>
</feature>
<feature type="region of interest" description="Disordered" evidence="2">
    <location>
        <begin position="380"/>
        <end position="409"/>
    </location>
</feature>
<evidence type="ECO:0000313" key="5">
    <source>
        <dbReference type="Proteomes" id="UP000299102"/>
    </source>
</evidence>
<dbReference type="OrthoDB" id="10004999at2759"/>
<dbReference type="Pfam" id="PF23289">
    <property type="entry name" value="Spectrin_5"/>
    <property type="match status" value="1"/>
</dbReference>
<dbReference type="EMBL" id="BGZK01000455">
    <property type="protein sequence ID" value="GBP44619.1"/>
    <property type="molecule type" value="Genomic_DNA"/>
</dbReference>
<reference evidence="4 5" key="1">
    <citation type="journal article" date="2019" name="Commun. Biol.">
        <title>The bagworm genome reveals a unique fibroin gene that provides high tensile strength.</title>
        <authorList>
            <person name="Kono N."/>
            <person name="Nakamura H."/>
            <person name="Ohtoshi R."/>
            <person name="Tomita M."/>
            <person name="Numata K."/>
            <person name="Arakawa K."/>
        </authorList>
    </citation>
    <scope>NUCLEOTIDE SEQUENCE [LARGE SCALE GENOMIC DNA]</scope>
</reference>
<organism evidence="4 5">
    <name type="scientific">Eumeta variegata</name>
    <name type="common">Bagworm moth</name>
    <name type="synonym">Eumeta japonica</name>
    <dbReference type="NCBI Taxonomy" id="151549"/>
    <lineage>
        <taxon>Eukaryota</taxon>
        <taxon>Metazoa</taxon>
        <taxon>Ecdysozoa</taxon>
        <taxon>Arthropoda</taxon>
        <taxon>Hexapoda</taxon>
        <taxon>Insecta</taxon>
        <taxon>Pterygota</taxon>
        <taxon>Neoptera</taxon>
        <taxon>Endopterygota</taxon>
        <taxon>Lepidoptera</taxon>
        <taxon>Glossata</taxon>
        <taxon>Ditrysia</taxon>
        <taxon>Tineoidea</taxon>
        <taxon>Psychidae</taxon>
        <taxon>Oiketicinae</taxon>
        <taxon>Eumeta</taxon>
    </lineage>
</organism>
<dbReference type="PANTHER" id="PTHR22826">
    <property type="entry name" value="RHO GUANINE EXCHANGE FACTOR-RELATED"/>
    <property type="match status" value="1"/>
</dbReference>
<protein>
    <submittedName>
        <fullName evidence="4">Probable guanine nucleotide exchange factor MCF2L2</fullName>
    </submittedName>
</protein>
<dbReference type="InterPro" id="IPR056466">
    <property type="entry name" value="Spectrin_DBS"/>
</dbReference>
<evidence type="ECO:0000256" key="2">
    <source>
        <dbReference type="SAM" id="MobiDB-lite"/>
    </source>
</evidence>
<keyword evidence="5" id="KW-1185">Reference proteome</keyword>
<gene>
    <name evidence="4" type="primary">MCF2L2</name>
    <name evidence="4" type="ORF">EVAR_75076_1</name>
</gene>
<dbReference type="GO" id="GO:0005737">
    <property type="term" value="C:cytoplasm"/>
    <property type="evidence" value="ECO:0007669"/>
    <property type="project" value="TreeGrafter"/>
</dbReference>
<dbReference type="AlphaFoldDB" id="A0A4C1W2B0"/>
<evidence type="ECO:0000313" key="4">
    <source>
        <dbReference type="EMBL" id="GBP44619.1"/>
    </source>
</evidence>
<dbReference type="GO" id="GO:0005085">
    <property type="term" value="F:guanyl-nucleotide exchange factor activity"/>
    <property type="evidence" value="ECO:0007669"/>
    <property type="project" value="UniProtKB-KW"/>
</dbReference>
<dbReference type="STRING" id="151549.A0A4C1W2B0"/>
<dbReference type="InterPro" id="IPR051336">
    <property type="entry name" value="RhoGEF_Guanine_NuclExch_SF"/>
</dbReference>
<evidence type="ECO:0000256" key="1">
    <source>
        <dbReference type="ARBA" id="ARBA00022658"/>
    </source>
</evidence>
<feature type="region of interest" description="Disordered" evidence="2">
    <location>
        <begin position="266"/>
        <end position="292"/>
    </location>
</feature>
<keyword evidence="1" id="KW-0344">Guanine-nucleotide releasing factor</keyword>
<feature type="compositionally biased region" description="Basic and acidic residues" evidence="2">
    <location>
        <begin position="383"/>
        <end position="392"/>
    </location>
</feature>
<accession>A0A4C1W2B0</accession>
<proteinExistence type="predicted"/>